<dbReference type="Pfam" id="PF05402">
    <property type="entry name" value="PqqD"/>
    <property type="match status" value="1"/>
</dbReference>
<dbReference type="AlphaFoldDB" id="A0AAC8YG64"/>
<reference evidence="2 4" key="1">
    <citation type="journal article" date="2016" name="Plant Dis.">
        <title>Improved production of propionic acid using genome shuffling.</title>
        <authorList>
            <person name="Luna-Flores C.H."/>
            <person name="Palfreyman R.W."/>
            <person name="Kromer J.O."/>
            <person name="Nielsen L.K."/>
            <person name="Marcellin E."/>
        </authorList>
    </citation>
    <scope>NUCLEOTIDE SEQUENCE [LARGE SCALE GENOMIC DNA]</scope>
    <source>
        <strain evidence="2 4">F3E8</strain>
    </source>
</reference>
<dbReference type="EMBL" id="CP014352">
    <property type="protein sequence ID" value="AMS06098.1"/>
    <property type="molecule type" value="Genomic_DNA"/>
</dbReference>
<gene>
    <name evidence="2" type="ORF">A8L58_13740</name>
    <name evidence="1" type="ORF">AXH35_12290</name>
</gene>
<proteinExistence type="predicted"/>
<dbReference type="EMBL" id="CP015970">
    <property type="protein sequence ID" value="AOZ47560.1"/>
    <property type="molecule type" value="Genomic_DNA"/>
</dbReference>
<name>A0AAC8YG64_9ACTN</name>
<reference evidence="1 3" key="2">
    <citation type="submission" date="2016-02" db="EMBL/GenBank/DDBJ databases">
        <title>Complete Genome Sequence of Propionibacterium acidipropionici ATCC 55737.</title>
        <authorList>
            <person name="Luna Flores C.H."/>
            <person name="Nielsen L.K."/>
            <person name="Marcellin E."/>
        </authorList>
    </citation>
    <scope>NUCLEOTIDE SEQUENCE [LARGE SCALE GENOMIC DNA]</scope>
    <source>
        <strain evidence="1 3">ATCC 55737</strain>
    </source>
</reference>
<accession>A0AAC8YG64</accession>
<protein>
    <recommendedName>
        <fullName evidence="5">PqqD family protein</fullName>
    </recommendedName>
</protein>
<dbReference type="InterPro" id="IPR008792">
    <property type="entry name" value="PQQD"/>
</dbReference>
<evidence type="ECO:0008006" key="5">
    <source>
        <dbReference type="Google" id="ProtNLM"/>
    </source>
</evidence>
<dbReference type="Proteomes" id="UP000178666">
    <property type="component" value="Chromosome"/>
</dbReference>
<dbReference type="InterPro" id="IPR041881">
    <property type="entry name" value="PqqD_sf"/>
</dbReference>
<evidence type="ECO:0000313" key="1">
    <source>
        <dbReference type="EMBL" id="AMS06098.1"/>
    </source>
</evidence>
<keyword evidence="4" id="KW-1185">Reference proteome</keyword>
<dbReference type="RefSeq" id="WP_062820020.1">
    <property type="nucleotide sequence ID" value="NZ_CP014352.1"/>
</dbReference>
<dbReference type="Proteomes" id="UP000075221">
    <property type="component" value="Chromosome"/>
</dbReference>
<evidence type="ECO:0000313" key="4">
    <source>
        <dbReference type="Proteomes" id="UP000178666"/>
    </source>
</evidence>
<dbReference type="Gene3D" id="1.10.10.1150">
    <property type="entry name" value="Coenzyme PQQ synthesis protein D (PqqD)"/>
    <property type="match status" value="1"/>
</dbReference>
<evidence type="ECO:0000313" key="2">
    <source>
        <dbReference type="EMBL" id="AOZ47560.1"/>
    </source>
</evidence>
<evidence type="ECO:0000313" key="3">
    <source>
        <dbReference type="Proteomes" id="UP000075221"/>
    </source>
</evidence>
<organism evidence="1 3">
    <name type="scientific">Acidipropionibacterium acidipropionici</name>
    <dbReference type="NCBI Taxonomy" id="1748"/>
    <lineage>
        <taxon>Bacteria</taxon>
        <taxon>Bacillati</taxon>
        <taxon>Actinomycetota</taxon>
        <taxon>Actinomycetes</taxon>
        <taxon>Propionibacteriales</taxon>
        <taxon>Propionibacteriaceae</taxon>
        <taxon>Acidipropionibacterium</taxon>
    </lineage>
</organism>
<sequence>MSWHRTPGLAWTDGRDEDGVVLRIATFPDTRVYTLTGGATLIWGLLAEPTSRDDLLDTIAEQSSVSPDDLAGEVDSCLSELAGLGLLMESR</sequence>